<dbReference type="AlphaFoldDB" id="A0A0R0LR46"/>
<accession>A0A0R0LR46</accession>
<dbReference type="EMBL" id="LGUB01001336">
    <property type="protein sequence ID" value="KRH91977.1"/>
    <property type="molecule type" value="Genomic_DNA"/>
</dbReference>
<keyword evidence="2" id="KW-1185">Reference proteome</keyword>
<feature type="non-terminal residue" evidence="1">
    <location>
        <position position="1"/>
    </location>
</feature>
<dbReference type="VEuPathDB" id="MicrosporidiaDB:M153_158630001"/>
<sequence>NENYLREDYLNENSKEENSTKNKENSNKNLTGVKILKENTDTFNRLMKNITEPQTKTILNFNWSLDCLITHIDMFSTNIKKFYYKIRDKLTAIQLIKKGEHKNKFIAVFITDKTFYSEDKFKLIRFIEHDTLEPDNLTEILNFCMTVFEEPWFDQLDLLILKDFCDDILDYRNLKSLKNKKLFDHLINEIKKHAKSFGIDLKIRNIKN</sequence>
<dbReference type="Proteomes" id="UP000051530">
    <property type="component" value="Unassembled WGS sequence"/>
</dbReference>
<proteinExistence type="predicted"/>
<evidence type="ECO:0000313" key="2">
    <source>
        <dbReference type="Proteomes" id="UP000051530"/>
    </source>
</evidence>
<reference evidence="1 2" key="1">
    <citation type="submission" date="2015-07" db="EMBL/GenBank/DDBJ databases">
        <title>The genome of Pseudoloma neurophilia, a relevant intracellular parasite of the zebrafish.</title>
        <authorList>
            <person name="Ndikumana S."/>
            <person name="Pelin A."/>
            <person name="Sanders J."/>
            <person name="Corradi N."/>
        </authorList>
    </citation>
    <scope>NUCLEOTIDE SEQUENCE [LARGE SCALE GENOMIC DNA]</scope>
    <source>
        <strain evidence="1 2">MK1</strain>
    </source>
</reference>
<name>A0A0R0LR46_9MICR</name>
<organism evidence="1 2">
    <name type="scientific">Pseudoloma neurophilia</name>
    <dbReference type="NCBI Taxonomy" id="146866"/>
    <lineage>
        <taxon>Eukaryota</taxon>
        <taxon>Fungi</taxon>
        <taxon>Fungi incertae sedis</taxon>
        <taxon>Microsporidia</taxon>
        <taxon>Pseudoloma</taxon>
    </lineage>
</organism>
<protein>
    <submittedName>
        <fullName evidence="1">Uncharacterized protein</fullName>
    </submittedName>
</protein>
<evidence type="ECO:0000313" key="1">
    <source>
        <dbReference type="EMBL" id="KRH91977.1"/>
    </source>
</evidence>
<comment type="caution">
    <text evidence="1">The sequence shown here is derived from an EMBL/GenBank/DDBJ whole genome shotgun (WGS) entry which is preliminary data.</text>
</comment>
<gene>
    <name evidence="1" type="ORF">M153_158630001</name>
</gene>